<dbReference type="EMBL" id="BAAAPF010000158">
    <property type="protein sequence ID" value="GAA2134277.1"/>
    <property type="molecule type" value="Genomic_DNA"/>
</dbReference>
<evidence type="ECO:0000313" key="1">
    <source>
        <dbReference type="EMBL" id="GAA2134277.1"/>
    </source>
</evidence>
<keyword evidence="2" id="KW-1185">Reference proteome</keyword>
<name>A0ABN2YZ35_9ACTN</name>
<dbReference type="Proteomes" id="UP001500443">
    <property type="component" value="Unassembled WGS sequence"/>
</dbReference>
<reference evidence="1 2" key="1">
    <citation type="journal article" date="2019" name="Int. J. Syst. Evol. Microbiol.">
        <title>The Global Catalogue of Microorganisms (GCM) 10K type strain sequencing project: providing services to taxonomists for standard genome sequencing and annotation.</title>
        <authorList>
            <consortium name="The Broad Institute Genomics Platform"/>
            <consortium name="The Broad Institute Genome Sequencing Center for Infectious Disease"/>
            <person name="Wu L."/>
            <person name="Ma J."/>
        </authorList>
    </citation>
    <scope>NUCLEOTIDE SEQUENCE [LARGE SCALE GENOMIC DNA]</scope>
    <source>
        <strain evidence="1 2">JCM 15481</strain>
    </source>
</reference>
<proteinExistence type="predicted"/>
<comment type="caution">
    <text evidence="1">The sequence shown here is derived from an EMBL/GenBank/DDBJ whole genome shotgun (WGS) entry which is preliminary data.</text>
</comment>
<accession>A0ABN2YZ35</accession>
<sequence>MDPYKAGEQLCDALTRADMVLPGLAVDTASPRLRLIHLGTVRADVAVMHARVIRGGGDCDGQCRAAAPA</sequence>
<protein>
    <submittedName>
        <fullName evidence="1">Uncharacterized protein</fullName>
    </submittedName>
</protein>
<evidence type="ECO:0000313" key="2">
    <source>
        <dbReference type="Proteomes" id="UP001500443"/>
    </source>
</evidence>
<organism evidence="1 2">
    <name type="scientific">Streptomyces synnematoformans</name>
    <dbReference type="NCBI Taxonomy" id="415721"/>
    <lineage>
        <taxon>Bacteria</taxon>
        <taxon>Bacillati</taxon>
        <taxon>Actinomycetota</taxon>
        <taxon>Actinomycetes</taxon>
        <taxon>Kitasatosporales</taxon>
        <taxon>Streptomycetaceae</taxon>
        <taxon>Streptomyces</taxon>
    </lineage>
</organism>
<gene>
    <name evidence="1" type="ORF">GCM10009802_42820</name>
</gene>